<evidence type="ECO:0000259" key="1">
    <source>
        <dbReference type="SMART" id="SM00225"/>
    </source>
</evidence>
<feature type="domain" description="BTB" evidence="1">
    <location>
        <begin position="530"/>
        <end position="632"/>
    </location>
</feature>
<evidence type="ECO:0000313" key="3">
    <source>
        <dbReference type="Proteomes" id="UP000789390"/>
    </source>
</evidence>
<dbReference type="InterPro" id="IPR000210">
    <property type="entry name" value="BTB/POZ_dom"/>
</dbReference>
<dbReference type="AlphaFoldDB" id="A0A8J2WBR8"/>
<dbReference type="SMART" id="SM00225">
    <property type="entry name" value="BTB"/>
    <property type="match status" value="1"/>
</dbReference>
<dbReference type="Gene3D" id="2.130.10.10">
    <property type="entry name" value="YVTN repeat-like/Quinoprotein amine dehydrogenase"/>
    <property type="match status" value="1"/>
</dbReference>
<name>A0A8J2WBR8_9CRUS</name>
<dbReference type="OrthoDB" id="6338829at2759"/>
<dbReference type="GO" id="GO:0031463">
    <property type="term" value="C:Cul3-RING ubiquitin ligase complex"/>
    <property type="evidence" value="ECO:0007669"/>
    <property type="project" value="TreeGrafter"/>
</dbReference>
<dbReference type="SUPFAM" id="SSF54695">
    <property type="entry name" value="POZ domain"/>
    <property type="match status" value="1"/>
</dbReference>
<comment type="caution">
    <text evidence="2">The sequence shown here is derived from an EMBL/GenBank/DDBJ whole genome shotgun (WGS) entry which is preliminary data.</text>
</comment>
<dbReference type="Gene3D" id="1.20.1280.50">
    <property type="match status" value="1"/>
</dbReference>
<organism evidence="2 3">
    <name type="scientific">Daphnia galeata</name>
    <dbReference type="NCBI Taxonomy" id="27404"/>
    <lineage>
        <taxon>Eukaryota</taxon>
        <taxon>Metazoa</taxon>
        <taxon>Ecdysozoa</taxon>
        <taxon>Arthropoda</taxon>
        <taxon>Crustacea</taxon>
        <taxon>Branchiopoda</taxon>
        <taxon>Diplostraca</taxon>
        <taxon>Cladocera</taxon>
        <taxon>Anomopoda</taxon>
        <taxon>Daphniidae</taxon>
        <taxon>Daphnia</taxon>
    </lineage>
</organism>
<dbReference type="InterPro" id="IPR036322">
    <property type="entry name" value="WD40_repeat_dom_sf"/>
</dbReference>
<dbReference type="CDD" id="cd18362">
    <property type="entry name" value="BTB_POZ_KCTD2-like"/>
    <property type="match status" value="1"/>
</dbReference>
<dbReference type="PANTHER" id="PTHR14958">
    <property type="entry name" value="POTASSIUM CHANNEL TETRAMERISATION DOMAIN CONTAINING PROTEIN"/>
    <property type="match status" value="1"/>
</dbReference>
<gene>
    <name evidence="2" type="ORF">DGAL_LOCUS15572</name>
</gene>
<sequence>MSVNQQENRVDICAFDSNDGNTSVDITCLLRVELIAKGIFQNVDCQGLLSARSVSPAWQEAVDNARVWKIVLDKDVNWKKMYKVLIKKGLVTAETNADANYSEFYLELYRNIREHLESLEKNWTEKNAYQRVKKLPYAGFVEHLNFKVKLSNQFIVTRQSPQTIEIFNRWTMQSESIFDIGVDSNRAMMKSIDLTSEYLALGCNRGKIFVFCMKTKELLHKLIDDPALLNCGSFAQDVMASRVDCSYLRFSPSGKTLLSCITNNSCQYDTLSLREIISPREWKIMHQQTIHQFNVRRVQMDDSYIYLQGGNNKGIQVRSASSLELISTVAESETFIKSFQPYDRWIIIAGREQISLWDTALGTCVRQCPMNQTDGDIKTIGLVGDKYIISCHVNCWSSDFFVLGVNVWDLQSFIKAQTESMMKPIFTFSVSTQSWHETSTDGVRETSVEKLKVFVDDYQIGCLITWDFDYERREVPLPISNVNERFESLKLTILISSCRNPNSEMAECPELNGIGNNIVSEKWVGSRKSEWIRLNVGGHHFLTTRTTLCRDPKSFFFRLCQEDNNLASDKDETGAFMIDRDPTYFSPILNFLRHSKLVIDKNLAEEGILEEAEFYNITELIQLIRDKIRLRDELPQKENRKQVYRVLQCHEDELTQMVSTMSDGWKFEQLINVGSQYSYGNEDHSEFLCVVSRECDKREREAEPTDRAKVLQQKGLRM</sequence>
<accession>A0A8J2WBR8</accession>
<dbReference type="Proteomes" id="UP000789390">
    <property type="component" value="Unassembled WGS sequence"/>
</dbReference>
<keyword evidence="3" id="KW-1185">Reference proteome</keyword>
<proteinExistence type="predicted"/>
<dbReference type="Gene3D" id="3.30.710.10">
    <property type="entry name" value="Potassium Channel Kv1.1, Chain A"/>
    <property type="match status" value="1"/>
</dbReference>
<dbReference type="InterPro" id="IPR015943">
    <property type="entry name" value="WD40/YVTN_repeat-like_dom_sf"/>
</dbReference>
<reference evidence="2" key="1">
    <citation type="submission" date="2021-11" db="EMBL/GenBank/DDBJ databases">
        <authorList>
            <person name="Schell T."/>
        </authorList>
    </citation>
    <scope>NUCLEOTIDE SEQUENCE</scope>
    <source>
        <strain evidence="2">M5</strain>
    </source>
</reference>
<dbReference type="GO" id="GO:0097602">
    <property type="term" value="F:cullin family protein binding"/>
    <property type="evidence" value="ECO:0007669"/>
    <property type="project" value="TreeGrafter"/>
</dbReference>
<dbReference type="SUPFAM" id="SSF81383">
    <property type="entry name" value="F-box domain"/>
    <property type="match status" value="1"/>
</dbReference>
<dbReference type="InterPro" id="IPR011333">
    <property type="entry name" value="SKP1/BTB/POZ_sf"/>
</dbReference>
<dbReference type="GO" id="GO:0005737">
    <property type="term" value="C:cytoplasm"/>
    <property type="evidence" value="ECO:0007669"/>
    <property type="project" value="TreeGrafter"/>
</dbReference>
<evidence type="ECO:0000313" key="2">
    <source>
        <dbReference type="EMBL" id="CAH0111915.1"/>
    </source>
</evidence>
<dbReference type="InterPro" id="IPR003131">
    <property type="entry name" value="T1-type_BTB"/>
</dbReference>
<protein>
    <recommendedName>
        <fullName evidence="1">BTB domain-containing protein</fullName>
    </recommendedName>
</protein>
<dbReference type="Pfam" id="PF02214">
    <property type="entry name" value="BTB_2"/>
    <property type="match status" value="1"/>
</dbReference>
<dbReference type="FunFam" id="3.30.710.10:FF:000005">
    <property type="entry name" value="Potassium channel tetramerization domain-containing 17"/>
    <property type="match status" value="1"/>
</dbReference>
<dbReference type="Gene3D" id="6.10.140.750">
    <property type="match status" value="1"/>
</dbReference>
<dbReference type="InterPro" id="IPR036047">
    <property type="entry name" value="F-box-like_dom_sf"/>
</dbReference>
<dbReference type="EMBL" id="CAKKLH010000319">
    <property type="protein sequence ID" value="CAH0111915.1"/>
    <property type="molecule type" value="Genomic_DNA"/>
</dbReference>
<dbReference type="GO" id="GO:0043161">
    <property type="term" value="P:proteasome-mediated ubiquitin-dependent protein catabolic process"/>
    <property type="evidence" value="ECO:0007669"/>
    <property type="project" value="TreeGrafter"/>
</dbReference>
<dbReference type="GO" id="GO:0051260">
    <property type="term" value="P:protein homooligomerization"/>
    <property type="evidence" value="ECO:0007669"/>
    <property type="project" value="InterPro"/>
</dbReference>
<dbReference type="SUPFAM" id="SSF50978">
    <property type="entry name" value="WD40 repeat-like"/>
    <property type="match status" value="1"/>
</dbReference>
<dbReference type="FunFam" id="3.30.70.2000:FF:000001">
    <property type="entry name" value="Potassium channel tetramerization domain-containing 17"/>
    <property type="match status" value="1"/>
</dbReference>
<dbReference type="PANTHER" id="PTHR14958:SF29">
    <property type="entry name" value="INSOMNIAC, ISOFORM B"/>
    <property type="match status" value="1"/>
</dbReference>
<dbReference type="Gene3D" id="3.30.70.2000">
    <property type="match status" value="1"/>
</dbReference>